<accession>A0A183PB75</accession>
<name>A0A183PB75_9TREM</name>
<proteinExistence type="predicted"/>
<protein>
    <submittedName>
        <fullName evidence="1">Uncharacterized protein</fullName>
    </submittedName>
</protein>
<organism evidence="1 2">
    <name type="scientific">Schistosoma mattheei</name>
    <dbReference type="NCBI Taxonomy" id="31246"/>
    <lineage>
        <taxon>Eukaryota</taxon>
        <taxon>Metazoa</taxon>
        <taxon>Spiralia</taxon>
        <taxon>Lophotrochozoa</taxon>
        <taxon>Platyhelminthes</taxon>
        <taxon>Trematoda</taxon>
        <taxon>Digenea</taxon>
        <taxon>Strigeidida</taxon>
        <taxon>Schistosomatoidea</taxon>
        <taxon>Schistosomatidae</taxon>
        <taxon>Schistosoma</taxon>
    </lineage>
</organism>
<sequence>MVIEFNNSILIKISRCCSKGSCAECITVQNDRCIRSTLKISI</sequence>
<dbReference type="Proteomes" id="UP000269396">
    <property type="component" value="Unassembled WGS sequence"/>
</dbReference>
<gene>
    <name evidence="1" type="ORF">SMTD_LOCUS11611</name>
</gene>
<dbReference type="EMBL" id="UZAL01031626">
    <property type="protein sequence ID" value="VDP58687.1"/>
    <property type="molecule type" value="Genomic_DNA"/>
</dbReference>
<reference evidence="1 2" key="1">
    <citation type="submission" date="2018-11" db="EMBL/GenBank/DDBJ databases">
        <authorList>
            <consortium name="Pathogen Informatics"/>
        </authorList>
    </citation>
    <scope>NUCLEOTIDE SEQUENCE [LARGE SCALE GENOMIC DNA]</scope>
    <source>
        <strain>Denwood</strain>
        <strain evidence="2">Zambia</strain>
    </source>
</reference>
<dbReference type="AlphaFoldDB" id="A0A183PB75"/>
<evidence type="ECO:0000313" key="2">
    <source>
        <dbReference type="Proteomes" id="UP000269396"/>
    </source>
</evidence>
<evidence type="ECO:0000313" key="1">
    <source>
        <dbReference type="EMBL" id="VDP58687.1"/>
    </source>
</evidence>
<keyword evidence="2" id="KW-1185">Reference proteome</keyword>